<sequence>MHTSPLYNSNDQTSFANAYKNTYPGTFSTNAYNSSYNTVYDSTYQPPYNPNNYSANHHTTNGHVGHVYTTESYPPAFLPASSNSSTDSSPIESPTLLPRRLPSSAGVNDQFMLDQNRDLIFSVPSLQNSTIKVNRRSSRASLRGNRNSFLLDPIVEEENPSMSFATASTQ</sequence>
<evidence type="ECO:0000313" key="3">
    <source>
        <dbReference type="Proteomes" id="UP000439903"/>
    </source>
</evidence>
<keyword evidence="3" id="KW-1185">Reference proteome</keyword>
<gene>
    <name evidence="2" type="ORF">F8M41_022639</name>
</gene>
<dbReference type="EMBL" id="WTPW01000708">
    <property type="protein sequence ID" value="KAF0486756.1"/>
    <property type="molecule type" value="Genomic_DNA"/>
</dbReference>
<dbReference type="Proteomes" id="UP000439903">
    <property type="component" value="Unassembled WGS sequence"/>
</dbReference>
<organism evidence="2 3">
    <name type="scientific">Gigaspora margarita</name>
    <dbReference type="NCBI Taxonomy" id="4874"/>
    <lineage>
        <taxon>Eukaryota</taxon>
        <taxon>Fungi</taxon>
        <taxon>Fungi incertae sedis</taxon>
        <taxon>Mucoromycota</taxon>
        <taxon>Glomeromycotina</taxon>
        <taxon>Glomeromycetes</taxon>
        <taxon>Diversisporales</taxon>
        <taxon>Gigasporaceae</taxon>
        <taxon>Gigaspora</taxon>
    </lineage>
</organism>
<name>A0A8H4AER8_GIGMA</name>
<comment type="caution">
    <text evidence="2">The sequence shown here is derived from an EMBL/GenBank/DDBJ whole genome shotgun (WGS) entry which is preliminary data.</text>
</comment>
<feature type="region of interest" description="Disordered" evidence="1">
    <location>
        <begin position="80"/>
        <end position="101"/>
    </location>
</feature>
<accession>A0A8H4AER8</accession>
<dbReference type="AlphaFoldDB" id="A0A8H4AER8"/>
<evidence type="ECO:0000313" key="2">
    <source>
        <dbReference type="EMBL" id="KAF0486756.1"/>
    </source>
</evidence>
<proteinExistence type="predicted"/>
<protein>
    <submittedName>
        <fullName evidence="2">Uncharacterized protein</fullName>
    </submittedName>
</protein>
<evidence type="ECO:0000256" key="1">
    <source>
        <dbReference type="SAM" id="MobiDB-lite"/>
    </source>
</evidence>
<reference evidence="2 3" key="1">
    <citation type="journal article" date="2019" name="Environ. Microbiol.">
        <title>At the nexus of three kingdoms: the genome of the mycorrhizal fungus Gigaspora margarita provides insights into plant, endobacterial and fungal interactions.</title>
        <authorList>
            <person name="Venice F."/>
            <person name="Ghignone S."/>
            <person name="Salvioli di Fossalunga A."/>
            <person name="Amselem J."/>
            <person name="Novero M."/>
            <person name="Xianan X."/>
            <person name="Sedzielewska Toro K."/>
            <person name="Morin E."/>
            <person name="Lipzen A."/>
            <person name="Grigoriev I.V."/>
            <person name="Henrissat B."/>
            <person name="Martin F.M."/>
            <person name="Bonfante P."/>
        </authorList>
    </citation>
    <scope>NUCLEOTIDE SEQUENCE [LARGE SCALE GENOMIC DNA]</scope>
    <source>
        <strain evidence="2 3">BEG34</strain>
    </source>
</reference>
<feature type="compositionally biased region" description="Low complexity" evidence="1">
    <location>
        <begin position="80"/>
        <end position="94"/>
    </location>
</feature>
<dbReference type="OrthoDB" id="2376615at2759"/>